<accession>A0A3B1DP96</accession>
<dbReference type="EMBL" id="UOGL01000670">
    <property type="protein sequence ID" value="VAX42602.1"/>
    <property type="molecule type" value="Genomic_DNA"/>
</dbReference>
<gene>
    <name evidence="1" type="ORF">MNBD_PLANCTO02-761</name>
</gene>
<protein>
    <submittedName>
        <fullName evidence="1">Uncharacterized protein</fullName>
    </submittedName>
</protein>
<evidence type="ECO:0000313" key="1">
    <source>
        <dbReference type="EMBL" id="VAX42602.1"/>
    </source>
</evidence>
<proteinExistence type="predicted"/>
<dbReference type="AlphaFoldDB" id="A0A3B1DP96"/>
<organism evidence="1">
    <name type="scientific">hydrothermal vent metagenome</name>
    <dbReference type="NCBI Taxonomy" id="652676"/>
    <lineage>
        <taxon>unclassified sequences</taxon>
        <taxon>metagenomes</taxon>
        <taxon>ecological metagenomes</taxon>
    </lineage>
</organism>
<sequence length="251" mass="29553">MRGIILKFWVVSFLFIITFNKISADSRFESELDTTAEQKQKIEELDPQLYKLISMYENFAFWNWNENRRSAIMFVEEIGRLNKDIKSSNKFLNDLAIPLLIVHLDFRRTRIVKRQRFRFPPKPSLYPVTDTLIKIGQPVIQPLLKAVGSQPRSSIYLLQARLILKGISTDDEATEKIIAQYIKFHPKESVRILRLSKKFHLKPLVKKEELFNSYMNILERRHRQAGMSSPTVNKENIKVLKKMEELISESK</sequence>
<name>A0A3B1DP96_9ZZZZ</name>
<reference evidence="1" key="1">
    <citation type="submission" date="2018-06" db="EMBL/GenBank/DDBJ databases">
        <authorList>
            <person name="Zhirakovskaya E."/>
        </authorList>
    </citation>
    <scope>NUCLEOTIDE SEQUENCE</scope>
</reference>